<dbReference type="PANTHER" id="PTHR14969">
    <property type="entry name" value="SPHINGOSINE-1-PHOSPHATE PHOSPHOHYDROLASE"/>
    <property type="match status" value="1"/>
</dbReference>
<evidence type="ECO:0000256" key="1">
    <source>
        <dbReference type="SAM" id="Phobius"/>
    </source>
</evidence>
<sequence length="232" mass="25851">MDIDSLIQFDKQLLLAVNGSDSLFLDGVAKVLTTASTWFPMYAALFYLILKNNENFKKIMLIIACAIACVILAGTVDDTLVKPFVARPRPTHDPQIGLMIDIVNGYRGGRYGFFSAHAANTFSAALFFCLLVRNRILSTVLIIWSLTNCWTRMYLGVHYPGDILCGLIWGGIVALTVYTIYLKINRKLDTGMNFVSSQYTKTGYQQSDVDVVITVFAFSVIYSIIRGCLIVL</sequence>
<dbReference type="EMBL" id="JABKKF010000009">
    <property type="protein sequence ID" value="NPD92665.1"/>
    <property type="molecule type" value="Genomic_DNA"/>
</dbReference>
<feature type="transmembrane region" description="Helical" evidence="1">
    <location>
        <begin position="59"/>
        <end position="76"/>
    </location>
</feature>
<dbReference type="Pfam" id="PF01569">
    <property type="entry name" value="PAP2"/>
    <property type="match status" value="1"/>
</dbReference>
<feature type="transmembrane region" description="Helical" evidence="1">
    <location>
        <begin position="161"/>
        <end position="182"/>
    </location>
</feature>
<keyword evidence="1" id="KW-0812">Transmembrane</keyword>
<evidence type="ECO:0000259" key="2">
    <source>
        <dbReference type="SMART" id="SM00014"/>
    </source>
</evidence>
<keyword evidence="1" id="KW-1133">Transmembrane helix</keyword>
<feature type="transmembrane region" description="Helical" evidence="1">
    <location>
        <begin position="31"/>
        <end position="50"/>
    </location>
</feature>
<proteinExistence type="predicted"/>
<keyword evidence="4" id="KW-1185">Reference proteome</keyword>
<name>A0ABX2AR03_9BACT</name>
<dbReference type="Proteomes" id="UP000714420">
    <property type="component" value="Unassembled WGS sequence"/>
</dbReference>
<reference evidence="3 4" key="1">
    <citation type="submission" date="2020-05" db="EMBL/GenBank/DDBJ databases">
        <title>Distinct polysaccharide utilization as determinants for interspecies competition between intestinal Prevotella spp.</title>
        <authorList>
            <person name="Galvez E.J.C."/>
            <person name="Iljazovic A."/>
            <person name="Strowig T."/>
        </authorList>
    </citation>
    <scope>NUCLEOTIDE SEQUENCE [LARGE SCALE GENOMIC DNA]</scope>
    <source>
        <strain evidence="3 4">PMUR</strain>
    </source>
</reference>
<gene>
    <name evidence="3" type="ORF">HPS56_09990</name>
</gene>
<evidence type="ECO:0000313" key="3">
    <source>
        <dbReference type="EMBL" id="NPD92665.1"/>
    </source>
</evidence>
<dbReference type="CDD" id="cd03395">
    <property type="entry name" value="PAP2_like_4"/>
    <property type="match status" value="1"/>
</dbReference>
<dbReference type="SUPFAM" id="SSF48317">
    <property type="entry name" value="Acid phosphatase/Vanadium-dependent haloperoxidase"/>
    <property type="match status" value="1"/>
</dbReference>
<dbReference type="SMART" id="SM00014">
    <property type="entry name" value="acidPPc"/>
    <property type="match status" value="1"/>
</dbReference>
<evidence type="ECO:0000313" key="4">
    <source>
        <dbReference type="Proteomes" id="UP000714420"/>
    </source>
</evidence>
<keyword evidence="1" id="KW-0472">Membrane</keyword>
<dbReference type="Gene3D" id="1.20.144.10">
    <property type="entry name" value="Phosphatidic acid phosphatase type 2/haloperoxidase"/>
    <property type="match status" value="1"/>
</dbReference>
<organism evidence="3 4">
    <name type="scientific">Xylanibacter muris</name>
    <dbReference type="NCBI Taxonomy" id="2736290"/>
    <lineage>
        <taxon>Bacteria</taxon>
        <taxon>Pseudomonadati</taxon>
        <taxon>Bacteroidota</taxon>
        <taxon>Bacteroidia</taxon>
        <taxon>Bacteroidales</taxon>
        <taxon>Prevotellaceae</taxon>
        <taxon>Xylanibacter</taxon>
    </lineage>
</organism>
<accession>A0ABX2AR03</accession>
<dbReference type="InterPro" id="IPR036938">
    <property type="entry name" value="PAP2/HPO_sf"/>
</dbReference>
<feature type="domain" description="Phosphatidic acid phosphatase type 2/haloperoxidase" evidence="2">
    <location>
        <begin position="62"/>
        <end position="178"/>
    </location>
</feature>
<comment type="caution">
    <text evidence="3">The sequence shown here is derived from an EMBL/GenBank/DDBJ whole genome shotgun (WGS) entry which is preliminary data.</text>
</comment>
<feature type="transmembrane region" description="Helical" evidence="1">
    <location>
        <begin position="111"/>
        <end position="131"/>
    </location>
</feature>
<dbReference type="PANTHER" id="PTHR14969:SF13">
    <property type="entry name" value="AT30094P"/>
    <property type="match status" value="1"/>
</dbReference>
<protein>
    <submittedName>
        <fullName evidence="3">Phosphatase PAP2 family protein</fullName>
    </submittedName>
</protein>
<dbReference type="InterPro" id="IPR000326">
    <property type="entry name" value="PAP2/HPO"/>
</dbReference>